<dbReference type="Pfam" id="PF05730">
    <property type="entry name" value="CFEM"/>
    <property type="match status" value="1"/>
</dbReference>
<evidence type="ECO:0000256" key="9">
    <source>
        <dbReference type="ARBA" id="ARBA00022989"/>
    </source>
</evidence>
<feature type="transmembrane region" description="Helical" evidence="15">
    <location>
        <begin position="123"/>
        <end position="144"/>
    </location>
</feature>
<dbReference type="Pfam" id="PF20684">
    <property type="entry name" value="Fung_rhodopsin"/>
    <property type="match status" value="1"/>
</dbReference>
<feature type="transmembrane region" description="Helical" evidence="15">
    <location>
        <begin position="236"/>
        <end position="258"/>
    </location>
</feature>
<keyword evidence="7 15" id="KW-0812">Transmembrane</keyword>
<evidence type="ECO:0000256" key="2">
    <source>
        <dbReference type="ARBA" id="ARBA00004589"/>
    </source>
</evidence>
<feature type="transmembrane region" description="Helical" evidence="15">
    <location>
        <begin position="358"/>
        <end position="381"/>
    </location>
</feature>
<dbReference type="PANTHER" id="PTHR33048:SF143">
    <property type="entry name" value="EXTRACELLULAR MEMBRANE PROTEIN CFEM DOMAIN-CONTAINING PROTEIN-RELATED"/>
    <property type="match status" value="1"/>
</dbReference>
<evidence type="ECO:0000256" key="5">
    <source>
        <dbReference type="ARBA" id="ARBA00022525"/>
    </source>
</evidence>
<accession>A0A168D025</accession>
<evidence type="ECO:0000256" key="11">
    <source>
        <dbReference type="ARBA" id="ARBA00023157"/>
    </source>
</evidence>
<evidence type="ECO:0000256" key="10">
    <source>
        <dbReference type="ARBA" id="ARBA00023136"/>
    </source>
</evidence>
<evidence type="ECO:0000313" key="19">
    <source>
        <dbReference type="Proteomes" id="UP000076881"/>
    </source>
</evidence>
<keyword evidence="10 15" id="KW-0472">Membrane</keyword>
<dbReference type="GO" id="GO:0098552">
    <property type="term" value="C:side of membrane"/>
    <property type="evidence" value="ECO:0007669"/>
    <property type="project" value="UniProtKB-KW"/>
</dbReference>
<evidence type="ECO:0000256" key="12">
    <source>
        <dbReference type="ARBA" id="ARBA00023288"/>
    </source>
</evidence>
<feature type="domain" description="CFEM" evidence="17">
    <location>
        <begin position="51"/>
        <end position="113"/>
    </location>
</feature>
<reference evidence="18 19" key="1">
    <citation type="journal article" date="2016" name="Genome Biol. Evol.">
        <title>Divergent and convergent evolution of fungal pathogenicity.</title>
        <authorList>
            <person name="Shang Y."/>
            <person name="Xiao G."/>
            <person name="Zheng P."/>
            <person name="Cen K."/>
            <person name="Zhan S."/>
            <person name="Wang C."/>
        </authorList>
    </citation>
    <scope>NUCLEOTIDE SEQUENCE [LARGE SCALE GENOMIC DNA]</scope>
    <source>
        <strain evidence="18 19">RCEF 1005</strain>
    </source>
</reference>
<comment type="similarity">
    <text evidence="13">Belongs to the SAT4 family.</text>
</comment>
<feature type="region of interest" description="Disordered" evidence="14">
    <location>
        <begin position="444"/>
        <end position="476"/>
    </location>
</feature>
<organism evidence="18 19">
    <name type="scientific">Akanthomyces lecanii RCEF 1005</name>
    <dbReference type="NCBI Taxonomy" id="1081108"/>
    <lineage>
        <taxon>Eukaryota</taxon>
        <taxon>Fungi</taxon>
        <taxon>Dikarya</taxon>
        <taxon>Ascomycota</taxon>
        <taxon>Pezizomycotina</taxon>
        <taxon>Sordariomycetes</taxon>
        <taxon>Hypocreomycetidae</taxon>
        <taxon>Hypocreales</taxon>
        <taxon>Cordycipitaceae</taxon>
        <taxon>Akanthomyces</taxon>
        <taxon>Cordyceps confragosa</taxon>
    </lineage>
</organism>
<feature type="transmembrane region" description="Helical" evidence="15">
    <location>
        <begin position="156"/>
        <end position="179"/>
    </location>
</feature>
<feature type="chain" id="PRO_5007896111" evidence="16">
    <location>
        <begin position="24"/>
        <end position="476"/>
    </location>
</feature>
<evidence type="ECO:0000256" key="3">
    <source>
        <dbReference type="ARBA" id="ARBA00004613"/>
    </source>
</evidence>
<evidence type="ECO:0000256" key="6">
    <source>
        <dbReference type="ARBA" id="ARBA00022622"/>
    </source>
</evidence>
<evidence type="ECO:0000256" key="14">
    <source>
        <dbReference type="SAM" id="MobiDB-lite"/>
    </source>
</evidence>
<gene>
    <name evidence="18" type="ORF">LEL_09241</name>
</gene>
<proteinExistence type="inferred from homology"/>
<dbReference type="PANTHER" id="PTHR33048">
    <property type="entry name" value="PTH11-LIKE INTEGRAL MEMBRANE PROTEIN (AFU_ORTHOLOGUE AFUA_5G11245)"/>
    <property type="match status" value="1"/>
</dbReference>
<keyword evidence="9 15" id="KW-1133">Transmembrane helix</keyword>
<keyword evidence="5" id="KW-0964">Secreted</keyword>
<evidence type="ECO:0000259" key="17">
    <source>
        <dbReference type="SMART" id="SM00747"/>
    </source>
</evidence>
<evidence type="ECO:0000313" key="18">
    <source>
        <dbReference type="EMBL" id="OAA72006.1"/>
    </source>
</evidence>
<dbReference type="GO" id="GO:0005576">
    <property type="term" value="C:extracellular region"/>
    <property type="evidence" value="ECO:0007669"/>
    <property type="project" value="UniProtKB-SubCell"/>
</dbReference>
<feature type="transmembrane region" description="Helical" evidence="15">
    <location>
        <begin position="208"/>
        <end position="229"/>
    </location>
</feature>
<feature type="signal peptide" evidence="16">
    <location>
        <begin position="1"/>
        <end position="23"/>
    </location>
</feature>
<evidence type="ECO:0000256" key="4">
    <source>
        <dbReference type="ARBA" id="ARBA00010031"/>
    </source>
</evidence>
<feature type="transmembrane region" description="Helical" evidence="15">
    <location>
        <begin position="318"/>
        <end position="338"/>
    </location>
</feature>
<dbReference type="STRING" id="1081108.A0A168D025"/>
<evidence type="ECO:0000256" key="13">
    <source>
        <dbReference type="ARBA" id="ARBA00038359"/>
    </source>
</evidence>
<comment type="similarity">
    <text evidence="4">Belongs to the RBT5 family.</text>
</comment>
<sequence length="476" mass="52023">MKLSRRLPLAAVATAWLASVCHAEPLPSSSTPHHAAVHERPLISRRSLATVLQLVPACATSCIEKVTDGQACADATCLCGDVTIEKQLAACVSSACSIAEGIATKNHTQSACDLPRRDRATPFNVTSITLCAVTGVMVLARLIFKVCFGYVGKLGLDDLFIIVSIAVGLPCTIINGAGLTRHGLGKDVWTLAPDVVETFGRFFYVQQILYLFLVTTIKLSLLFFYLSIFPGPGVRLTLWLTMAVTALFGLTFMLLSVFQCTPIEFYWLRYIQPVDGHCTRINLLGWIHGGVSVAIDVWMIGIPLFQIRKLELHWKKKVGAAIMFLTGAFVTVVSALRLQSLISFANSINPTWDEWPVALWSTIEINVGLMCACLPTLRLILVRMWPRVFGSTLHSASERSAVSHATNTSVSARKAKARVASVDTEASPISPRLMEADTAFELDAKYPTWDEREDDDDGDSREGASTASFENDCHAK</sequence>
<dbReference type="EMBL" id="AZHF01000008">
    <property type="protein sequence ID" value="OAA72006.1"/>
    <property type="molecule type" value="Genomic_DNA"/>
</dbReference>
<dbReference type="OrthoDB" id="2496787at2759"/>
<keyword evidence="12" id="KW-0449">Lipoprotein</keyword>
<keyword evidence="11" id="KW-1015">Disulfide bond</keyword>
<keyword evidence="8 16" id="KW-0732">Signal</keyword>
<dbReference type="InterPro" id="IPR049326">
    <property type="entry name" value="Rhodopsin_dom_fungi"/>
</dbReference>
<evidence type="ECO:0000256" key="1">
    <source>
        <dbReference type="ARBA" id="ARBA00004141"/>
    </source>
</evidence>
<dbReference type="InterPro" id="IPR008427">
    <property type="entry name" value="Extracellular_membr_CFEM_dom"/>
</dbReference>
<evidence type="ECO:0000256" key="16">
    <source>
        <dbReference type="SAM" id="SignalP"/>
    </source>
</evidence>
<dbReference type="Proteomes" id="UP000076881">
    <property type="component" value="Unassembled WGS sequence"/>
</dbReference>
<protein>
    <submittedName>
        <fullName evidence="18">Extracellular membrane protein, CFEM domain protein</fullName>
    </submittedName>
</protein>
<keyword evidence="6" id="KW-0336">GPI-anchor</keyword>
<evidence type="ECO:0000256" key="8">
    <source>
        <dbReference type="ARBA" id="ARBA00022729"/>
    </source>
</evidence>
<name>A0A168D025_CORDF</name>
<keyword evidence="19" id="KW-1185">Reference proteome</keyword>
<dbReference type="AlphaFoldDB" id="A0A168D025"/>
<keyword evidence="6" id="KW-0325">Glycoprotein</keyword>
<dbReference type="SMART" id="SM00747">
    <property type="entry name" value="CFEM"/>
    <property type="match status" value="1"/>
</dbReference>
<evidence type="ECO:0000256" key="15">
    <source>
        <dbReference type="SAM" id="Phobius"/>
    </source>
</evidence>
<evidence type="ECO:0000256" key="7">
    <source>
        <dbReference type="ARBA" id="ARBA00022692"/>
    </source>
</evidence>
<dbReference type="InterPro" id="IPR052337">
    <property type="entry name" value="SAT4-like"/>
</dbReference>
<comment type="subcellular location">
    <subcellularLocation>
        <location evidence="2">Membrane</location>
        <topology evidence="2">Lipid-anchor</topology>
        <topology evidence="2">GPI-anchor</topology>
    </subcellularLocation>
    <subcellularLocation>
        <location evidence="1">Membrane</location>
        <topology evidence="1">Multi-pass membrane protein</topology>
    </subcellularLocation>
    <subcellularLocation>
        <location evidence="3">Secreted</location>
    </subcellularLocation>
</comment>
<comment type="caution">
    <text evidence="18">The sequence shown here is derived from an EMBL/GenBank/DDBJ whole genome shotgun (WGS) entry which is preliminary data.</text>
</comment>